<feature type="compositionally biased region" description="Low complexity" evidence="1">
    <location>
        <begin position="61"/>
        <end position="82"/>
    </location>
</feature>
<dbReference type="EMBL" id="JAQHRD010000002">
    <property type="protein sequence ID" value="KAJ6444802.1"/>
    <property type="molecule type" value="Genomic_DNA"/>
</dbReference>
<feature type="compositionally biased region" description="Polar residues" evidence="1">
    <location>
        <begin position="127"/>
        <end position="142"/>
    </location>
</feature>
<keyword evidence="3" id="KW-1185">Reference proteome</keyword>
<name>A0AB34G081_9HYPO</name>
<sequence length="536" mass="56411">MPEAGGGGDAATDPPKRIRRLRSFTYVPPHVESAAPARPAHVRFADEIASPATAGGSGNTASNTPVSSGGSSGGTAVNTSVGQGSNNTSTSTNQAKSEPPKDCQPTSFPAVGSPPGSAAFPGAPGTGLSQQWYTSADPTRSVSGPAPYAHHHRHLYQQPHQLAPAGGVFATGAPYPVGQPFQVPQHQQPGNMSIPYVTAVGPQPPTEGLNFQPPVPDNSNGPMQHVYVPRFDAAAPGGPAVAVHVQPGVHVGHHHVPSVSIVYHAQPAAPPAVPVAAVAAAPVPAAYPHATVLVNGVPYHASASARLLPPARHSWPHVRHALRLLGPSGRLRKTSFPPYHVTARVHAHIGFRRVKRMHANTVLQPQSVPGTVPVGQPGYVVYQGMPQQLLAPGQMGQPQMPGQTVMLNGQAYYPIAAPPTAVPGQPMPTLIHAGAGVPAVAPAFLAGTAPAPVPHEVPGLGRTPQEEVLHQVQFAYNNKLFEPQDIKPGDDDPSRFYYVREVDGNWTQRSRYSIDQIPCRWYVTDEGWFYAVRLPD</sequence>
<evidence type="ECO:0000313" key="2">
    <source>
        <dbReference type="EMBL" id="KAJ6444802.1"/>
    </source>
</evidence>
<feature type="compositionally biased region" description="Low complexity" evidence="1">
    <location>
        <begin position="107"/>
        <end position="123"/>
    </location>
</feature>
<feature type="region of interest" description="Disordered" evidence="1">
    <location>
        <begin position="1"/>
        <end position="144"/>
    </location>
</feature>
<accession>A0AB34G081</accession>
<dbReference type="AlphaFoldDB" id="A0AB34G081"/>
<feature type="compositionally biased region" description="Polar residues" evidence="1">
    <location>
        <begin position="83"/>
        <end position="96"/>
    </location>
</feature>
<gene>
    <name evidence="2" type="ORF">O9K51_03202</name>
</gene>
<protein>
    <submittedName>
        <fullName evidence="2">Pre-mRNA splicing factor CWC21</fullName>
    </submittedName>
</protein>
<proteinExistence type="predicted"/>
<evidence type="ECO:0000313" key="3">
    <source>
        <dbReference type="Proteomes" id="UP001163105"/>
    </source>
</evidence>
<comment type="caution">
    <text evidence="2">The sequence shown here is derived from an EMBL/GenBank/DDBJ whole genome shotgun (WGS) entry which is preliminary data.</text>
</comment>
<dbReference type="Proteomes" id="UP001163105">
    <property type="component" value="Unassembled WGS sequence"/>
</dbReference>
<organism evidence="2 3">
    <name type="scientific">Purpureocillium lavendulum</name>
    <dbReference type="NCBI Taxonomy" id="1247861"/>
    <lineage>
        <taxon>Eukaryota</taxon>
        <taxon>Fungi</taxon>
        <taxon>Dikarya</taxon>
        <taxon>Ascomycota</taxon>
        <taxon>Pezizomycotina</taxon>
        <taxon>Sordariomycetes</taxon>
        <taxon>Hypocreomycetidae</taxon>
        <taxon>Hypocreales</taxon>
        <taxon>Ophiocordycipitaceae</taxon>
        <taxon>Purpureocillium</taxon>
    </lineage>
</organism>
<evidence type="ECO:0000256" key="1">
    <source>
        <dbReference type="SAM" id="MobiDB-lite"/>
    </source>
</evidence>
<reference evidence="2" key="1">
    <citation type="submission" date="2023-01" db="EMBL/GenBank/DDBJ databases">
        <title>The growth and conidiation of Purpureocillium lavendulum are regulated by nitrogen source and histone H3K14 acetylation.</title>
        <authorList>
            <person name="Tang P."/>
            <person name="Han J."/>
            <person name="Zhang C."/>
            <person name="Tang P."/>
            <person name="Qi F."/>
            <person name="Zhang K."/>
            <person name="Liang L."/>
        </authorList>
    </citation>
    <scope>NUCLEOTIDE SEQUENCE</scope>
    <source>
        <strain evidence="2">YMF1.00683</strain>
    </source>
</reference>